<protein>
    <submittedName>
        <fullName evidence="1">Uncharacterized protein</fullName>
    </submittedName>
</protein>
<accession>A0A0F9STQ8</accession>
<name>A0A0F9STQ8_9ZZZZ</name>
<gene>
    <name evidence="1" type="ORF">LCGC14_0476090</name>
</gene>
<dbReference type="EMBL" id="LAZR01000512">
    <property type="protein sequence ID" value="KKN66017.1"/>
    <property type="molecule type" value="Genomic_DNA"/>
</dbReference>
<dbReference type="AlphaFoldDB" id="A0A0F9STQ8"/>
<evidence type="ECO:0000313" key="1">
    <source>
        <dbReference type="EMBL" id="KKN66017.1"/>
    </source>
</evidence>
<sequence length="64" mass="7963">MKNPKHIFYACTELAEWALPVAVKYRYSKARRRGSFIPHKEIHLYIKLWFLCFQFSYEYRTLRF</sequence>
<proteinExistence type="predicted"/>
<organism evidence="1">
    <name type="scientific">marine sediment metagenome</name>
    <dbReference type="NCBI Taxonomy" id="412755"/>
    <lineage>
        <taxon>unclassified sequences</taxon>
        <taxon>metagenomes</taxon>
        <taxon>ecological metagenomes</taxon>
    </lineage>
</organism>
<reference evidence="1" key="1">
    <citation type="journal article" date="2015" name="Nature">
        <title>Complex archaea that bridge the gap between prokaryotes and eukaryotes.</title>
        <authorList>
            <person name="Spang A."/>
            <person name="Saw J.H."/>
            <person name="Jorgensen S.L."/>
            <person name="Zaremba-Niedzwiedzka K."/>
            <person name="Martijn J."/>
            <person name="Lind A.E."/>
            <person name="van Eijk R."/>
            <person name="Schleper C."/>
            <person name="Guy L."/>
            <person name="Ettema T.J."/>
        </authorList>
    </citation>
    <scope>NUCLEOTIDE SEQUENCE</scope>
</reference>
<comment type="caution">
    <text evidence="1">The sequence shown here is derived from an EMBL/GenBank/DDBJ whole genome shotgun (WGS) entry which is preliminary data.</text>
</comment>